<protein>
    <submittedName>
        <fullName evidence="5">Uncharacterized protein</fullName>
    </submittedName>
</protein>
<feature type="domain" description="Calcineurin-like phosphoesterase" evidence="3">
    <location>
        <begin position="69"/>
        <end position="175"/>
    </location>
</feature>
<keyword evidence="6" id="KW-1185">Reference proteome</keyword>
<feature type="transmembrane region" description="Helical" evidence="1">
    <location>
        <begin position="638"/>
        <end position="657"/>
    </location>
</feature>
<dbReference type="Proteomes" id="UP000268093">
    <property type="component" value="Unassembled WGS sequence"/>
</dbReference>
<name>A0A433D6I9_9FUNG</name>
<dbReference type="GO" id="GO:0016787">
    <property type="term" value="F:hydrolase activity"/>
    <property type="evidence" value="ECO:0007669"/>
    <property type="project" value="InterPro"/>
</dbReference>
<comment type="caution">
    <text evidence="5">The sequence shown here is derived from an EMBL/GenBank/DDBJ whole genome shotgun (WGS) entry which is preliminary data.</text>
</comment>
<evidence type="ECO:0000256" key="2">
    <source>
        <dbReference type="SAM" id="SignalP"/>
    </source>
</evidence>
<dbReference type="InterPro" id="IPR029052">
    <property type="entry name" value="Metallo-depent_PP-like"/>
</dbReference>
<feature type="transmembrane region" description="Helical" evidence="1">
    <location>
        <begin position="742"/>
        <end position="762"/>
    </location>
</feature>
<gene>
    <name evidence="5" type="ORF">BC936DRAFT_146906</name>
</gene>
<sequence>MSPRWPADLFLLLLLTALAIWRAIHLNTAATAALYPEKTTQSPYQTSVTYREEEEHLVMGDKPDNLFYFVQISDLHISRYAPVGGATHFLHFLRTVLPQLSPSFVFLTGDLTDAMDDRHHVSQQQSSEWAAYRAALQETGVLDRPGLWHDLRGNHDCFDVPGWQSERNFYREYGVSAGEGGRVFGFQVERAFGRATAGFWMWIWCWSKDSCRVFWTSCQNSPKRGPARPFNFFGYLTSKDMDRFEEELVKPPGSNHTFVSITEQELPSSSSHTTQRQHSTLVALVKVTASETYHNTSVSTHAATSTSFYMACIYAPHNPDARTAPYHNPHANPHHLRTTTAGLGETLKAYHPRTGFLELELADMKFHATYRIMAVDYDLISFVDLPLPLPQLPWSDGPLNIFPPSPLTPLLPSRIPSPPVVLVTNPKDARFVIPSREPVRRIRRSTHIRLLVFTDTPEGGAKVTIWIDNVVHTGEVMYSGRGKAGQIGEGYVPLWTAAWDPSVYDDGREHRLVVEVVDGEGKIGRAEEVVFRVDGGRSAIGGGVGELLILSDMTVLPKLVSITLFIITFLLLLLPKLHVLYLTHTSRLHSHLIALTAHIHRLDLRHHARPFSLTTLLRLHTTLWRLRFFRLAHSSPRIWFVLYARAIWLLTLPWLGAHLVPSAGPEEGFGWIYWYGVRIARNWVPLADTWLNACFEIAAGLAMWVVWFAVGAAGGGGIVLASRCEAGAEADISGENRPRKLIGEWWVVRAAVVAVWGWRVHGCVEIMGLYGGVWSGVWFNSGAWWLGIVAVAVVCGRGGVAVWWRCEERMGGCLCEVCVKRERGEDG</sequence>
<feature type="domain" description="TMEM62 Ig-like" evidence="4">
    <location>
        <begin position="417"/>
        <end position="535"/>
    </location>
</feature>
<feature type="non-terminal residue" evidence="5">
    <location>
        <position position="827"/>
    </location>
</feature>
<evidence type="ECO:0000256" key="1">
    <source>
        <dbReference type="SAM" id="Phobius"/>
    </source>
</evidence>
<keyword evidence="1" id="KW-1133">Transmembrane helix</keyword>
<feature type="transmembrane region" description="Helical" evidence="1">
    <location>
        <begin position="782"/>
        <end position="804"/>
    </location>
</feature>
<evidence type="ECO:0000259" key="3">
    <source>
        <dbReference type="Pfam" id="PF00149"/>
    </source>
</evidence>
<dbReference type="Pfam" id="PF00149">
    <property type="entry name" value="Metallophos"/>
    <property type="match status" value="1"/>
</dbReference>
<evidence type="ECO:0000259" key="4">
    <source>
        <dbReference type="Pfam" id="PF24384"/>
    </source>
</evidence>
<dbReference type="PANTHER" id="PTHR14795">
    <property type="entry name" value="HELICASE RELATED"/>
    <property type="match status" value="1"/>
</dbReference>
<keyword evidence="2" id="KW-0732">Signal</keyword>
<organism evidence="5 6">
    <name type="scientific">Jimgerdemannia flammicorona</name>
    <dbReference type="NCBI Taxonomy" id="994334"/>
    <lineage>
        <taxon>Eukaryota</taxon>
        <taxon>Fungi</taxon>
        <taxon>Fungi incertae sedis</taxon>
        <taxon>Mucoromycota</taxon>
        <taxon>Mucoromycotina</taxon>
        <taxon>Endogonomycetes</taxon>
        <taxon>Endogonales</taxon>
        <taxon>Endogonaceae</taxon>
        <taxon>Jimgerdemannia</taxon>
    </lineage>
</organism>
<dbReference type="PANTHER" id="PTHR14795:SF0">
    <property type="entry name" value="TRANSMEMBRANE PROTEIN 62"/>
    <property type="match status" value="1"/>
</dbReference>
<feature type="transmembrane region" description="Helical" evidence="1">
    <location>
        <begin position="559"/>
        <end position="582"/>
    </location>
</feature>
<dbReference type="OrthoDB" id="45365at2759"/>
<evidence type="ECO:0000313" key="5">
    <source>
        <dbReference type="EMBL" id="RUP46478.1"/>
    </source>
</evidence>
<dbReference type="Pfam" id="PF24384">
    <property type="entry name" value="Ig_TMM62"/>
    <property type="match status" value="1"/>
</dbReference>
<feature type="chain" id="PRO_5018973116" evidence="2">
    <location>
        <begin position="24"/>
        <end position="827"/>
    </location>
</feature>
<keyword evidence="1" id="KW-0812">Transmembrane</keyword>
<feature type="signal peptide" evidence="2">
    <location>
        <begin position="1"/>
        <end position="23"/>
    </location>
</feature>
<dbReference type="InterPro" id="IPR056229">
    <property type="entry name" value="Ig_TMM62"/>
</dbReference>
<dbReference type="Gene3D" id="3.60.21.10">
    <property type="match status" value="1"/>
</dbReference>
<feature type="transmembrane region" description="Helical" evidence="1">
    <location>
        <begin position="697"/>
        <end position="721"/>
    </location>
</feature>
<keyword evidence="1" id="KW-0472">Membrane</keyword>
<dbReference type="EMBL" id="RBNI01005781">
    <property type="protein sequence ID" value="RUP46478.1"/>
    <property type="molecule type" value="Genomic_DNA"/>
</dbReference>
<dbReference type="InterPro" id="IPR004843">
    <property type="entry name" value="Calcineurin-like_PHP"/>
</dbReference>
<reference evidence="5 6" key="1">
    <citation type="journal article" date="2018" name="New Phytol.">
        <title>Phylogenomics of Endogonaceae and evolution of mycorrhizas within Mucoromycota.</title>
        <authorList>
            <person name="Chang Y."/>
            <person name="Desiro A."/>
            <person name="Na H."/>
            <person name="Sandor L."/>
            <person name="Lipzen A."/>
            <person name="Clum A."/>
            <person name="Barry K."/>
            <person name="Grigoriev I.V."/>
            <person name="Martin F.M."/>
            <person name="Stajich J.E."/>
            <person name="Smith M.E."/>
            <person name="Bonito G."/>
            <person name="Spatafora J.W."/>
        </authorList>
    </citation>
    <scope>NUCLEOTIDE SEQUENCE [LARGE SCALE GENOMIC DNA]</scope>
    <source>
        <strain evidence="5 6">GMNB39</strain>
    </source>
</reference>
<dbReference type="SUPFAM" id="SSF56300">
    <property type="entry name" value="Metallo-dependent phosphatases"/>
    <property type="match status" value="1"/>
</dbReference>
<accession>A0A433D6I9</accession>
<proteinExistence type="predicted"/>
<evidence type="ECO:0000313" key="6">
    <source>
        <dbReference type="Proteomes" id="UP000268093"/>
    </source>
</evidence>
<dbReference type="AlphaFoldDB" id="A0A433D6I9"/>